<dbReference type="Proteomes" id="UP001152519">
    <property type="component" value="Unassembled WGS sequence"/>
</dbReference>
<dbReference type="PANTHER" id="PTHR35526:SF3">
    <property type="entry name" value="ANTI-SIGMA-F FACTOR RSBW"/>
    <property type="match status" value="1"/>
</dbReference>
<name>A0A9W4DNU9_9ACTN</name>
<evidence type="ECO:0000313" key="3">
    <source>
        <dbReference type="EMBL" id="CAG6393003.1"/>
    </source>
</evidence>
<keyword evidence="4" id="KW-1185">Reference proteome</keyword>
<accession>A0A9W4DNU9</accession>
<dbReference type="SUPFAM" id="SSF55874">
    <property type="entry name" value="ATPase domain of HSP90 chaperone/DNA topoisomerase II/histidine kinase"/>
    <property type="match status" value="1"/>
</dbReference>
<dbReference type="Gene3D" id="3.30.565.10">
    <property type="entry name" value="Histidine kinase-like ATPase, C-terminal domain"/>
    <property type="match status" value="1"/>
</dbReference>
<sequence length="140" mass="15170">MGTDIGTAGDAQVVRRWPNSARSVPRARRELLDTLAEWKLTDLEDTAVLVLSELVTNAVTHAGSPRGREIETRFCRLSDGRLRIEVHDAGDHRPVLRRAADTDEGGRGLLLVDAVTAHQWGVSSRGGVGKLVWAVCAPPS</sequence>
<dbReference type="AlphaFoldDB" id="A0A9W4DNU9"/>
<dbReference type="InterPro" id="IPR003594">
    <property type="entry name" value="HATPase_dom"/>
</dbReference>
<dbReference type="EMBL" id="CAJSLV010000048">
    <property type="protein sequence ID" value="CAG6393003.1"/>
    <property type="molecule type" value="Genomic_DNA"/>
</dbReference>
<dbReference type="PANTHER" id="PTHR35526">
    <property type="entry name" value="ANTI-SIGMA-F FACTOR RSBW-RELATED"/>
    <property type="match status" value="1"/>
</dbReference>
<keyword evidence="1" id="KW-0723">Serine/threonine-protein kinase</keyword>
<keyword evidence="1" id="KW-0418">Kinase</keyword>
<protein>
    <submittedName>
        <fullName evidence="3">Anti-sigma regulatory factor (Ser/Thr protein kinase)</fullName>
    </submittedName>
</protein>
<comment type="caution">
    <text evidence="3">The sequence shown here is derived from an EMBL/GenBank/DDBJ whole genome shotgun (WGS) entry which is preliminary data.</text>
</comment>
<dbReference type="Pfam" id="PF13581">
    <property type="entry name" value="HATPase_c_2"/>
    <property type="match status" value="1"/>
</dbReference>
<dbReference type="InterPro" id="IPR036890">
    <property type="entry name" value="HATPase_C_sf"/>
</dbReference>
<dbReference type="GO" id="GO:0004674">
    <property type="term" value="F:protein serine/threonine kinase activity"/>
    <property type="evidence" value="ECO:0007669"/>
    <property type="project" value="UniProtKB-KW"/>
</dbReference>
<feature type="domain" description="Histidine kinase/HSP90-like ATPase" evidence="2">
    <location>
        <begin position="19"/>
        <end position="133"/>
    </location>
</feature>
<organism evidence="3 4">
    <name type="scientific">Actinacidiphila cocklensis</name>
    <dbReference type="NCBI Taxonomy" id="887465"/>
    <lineage>
        <taxon>Bacteria</taxon>
        <taxon>Bacillati</taxon>
        <taxon>Actinomycetota</taxon>
        <taxon>Actinomycetes</taxon>
        <taxon>Kitasatosporales</taxon>
        <taxon>Streptomycetaceae</taxon>
        <taxon>Actinacidiphila</taxon>
    </lineage>
</organism>
<proteinExistence type="predicted"/>
<evidence type="ECO:0000256" key="1">
    <source>
        <dbReference type="ARBA" id="ARBA00022527"/>
    </source>
</evidence>
<gene>
    <name evidence="3" type="ORF">SCOCK_20035</name>
</gene>
<dbReference type="CDD" id="cd16936">
    <property type="entry name" value="HATPase_RsbW-like"/>
    <property type="match status" value="1"/>
</dbReference>
<dbReference type="InterPro" id="IPR050267">
    <property type="entry name" value="Anti-sigma-factor_SerPK"/>
</dbReference>
<dbReference type="RefSeq" id="WP_251488244.1">
    <property type="nucleotide sequence ID" value="NZ_CAJSLV010000048.1"/>
</dbReference>
<reference evidence="3" key="1">
    <citation type="submission" date="2021-05" db="EMBL/GenBank/DDBJ databases">
        <authorList>
            <person name="Arsene-Ploetze F."/>
        </authorList>
    </citation>
    <scope>NUCLEOTIDE SEQUENCE</scope>
    <source>
        <strain evidence="3">DSM 42138</strain>
    </source>
</reference>
<keyword evidence="1" id="KW-0808">Transferase</keyword>
<evidence type="ECO:0000313" key="4">
    <source>
        <dbReference type="Proteomes" id="UP001152519"/>
    </source>
</evidence>
<evidence type="ECO:0000259" key="2">
    <source>
        <dbReference type="Pfam" id="PF13581"/>
    </source>
</evidence>